<comment type="caution">
    <text evidence="5">The sequence shown here is derived from an EMBL/GenBank/DDBJ whole genome shotgun (WGS) entry which is preliminary data.</text>
</comment>
<proteinExistence type="predicted"/>
<reference evidence="5" key="2">
    <citation type="journal article" date="2021" name="PeerJ">
        <title>Extensive microbial diversity within the chicken gut microbiome revealed by metagenomics and culture.</title>
        <authorList>
            <person name="Gilroy R."/>
            <person name="Ravi A."/>
            <person name="Getino M."/>
            <person name="Pursley I."/>
            <person name="Horton D.L."/>
            <person name="Alikhan N.F."/>
            <person name="Baker D."/>
            <person name="Gharbi K."/>
            <person name="Hall N."/>
            <person name="Watson M."/>
            <person name="Adriaenssens E.M."/>
            <person name="Foster-Nyarko E."/>
            <person name="Jarju S."/>
            <person name="Secka A."/>
            <person name="Antonio M."/>
            <person name="Oren A."/>
            <person name="Chaudhuri R.R."/>
            <person name="La Ragione R."/>
            <person name="Hildebrand F."/>
            <person name="Pallen M.J."/>
        </authorList>
    </citation>
    <scope>NUCLEOTIDE SEQUENCE</scope>
    <source>
        <strain evidence="5">CHK195-11698</strain>
    </source>
</reference>
<dbReference type="Pfam" id="PF19328">
    <property type="entry name" value="DAP_DH_C"/>
    <property type="match status" value="1"/>
</dbReference>
<accession>A0A9D1HQ43</accession>
<evidence type="ECO:0000259" key="4">
    <source>
        <dbReference type="Pfam" id="PF19328"/>
    </source>
</evidence>
<gene>
    <name evidence="5" type="ORF">IAD15_11975</name>
</gene>
<organism evidence="5 6">
    <name type="scientific">Candidatus Fimiplasma intestinipullorum</name>
    <dbReference type="NCBI Taxonomy" id="2840825"/>
    <lineage>
        <taxon>Bacteria</taxon>
        <taxon>Bacillati</taxon>
        <taxon>Bacillota</taxon>
        <taxon>Clostridia</taxon>
        <taxon>Eubacteriales</taxon>
        <taxon>Candidatus Fimiplasma</taxon>
    </lineage>
</organism>
<keyword evidence="2" id="KW-0560">Oxidoreductase</keyword>
<name>A0A9D1HQ43_9FIRM</name>
<keyword evidence="1" id="KW-0521">NADP</keyword>
<evidence type="ECO:0000256" key="2">
    <source>
        <dbReference type="ARBA" id="ARBA00023002"/>
    </source>
</evidence>
<dbReference type="Gene3D" id="3.40.50.720">
    <property type="entry name" value="NAD(P)-binding Rossmann-like Domain"/>
    <property type="match status" value="1"/>
</dbReference>
<evidence type="ECO:0000313" key="6">
    <source>
        <dbReference type="Proteomes" id="UP000824175"/>
    </source>
</evidence>
<dbReference type="GO" id="GO:0008839">
    <property type="term" value="F:4-hydroxy-tetrahydrodipicolinate reductase"/>
    <property type="evidence" value="ECO:0007669"/>
    <property type="project" value="InterPro"/>
</dbReference>
<dbReference type="SUPFAM" id="SSF51735">
    <property type="entry name" value="NAD(P)-binding Rossmann-fold domains"/>
    <property type="match status" value="1"/>
</dbReference>
<dbReference type="InterPro" id="IPR045760">
    <property type="entry name" value="DAP_DH_C"/>
</dbReference>
<protein>
    <submittedName>
        <fullName evidence="5">Dihydrodipicolinate reductase</fullName>
    </submittedName>
</protein>
<feature type="domain" description="2,4-diaminopentanoate dehydrogenase C-terminal" evidence="4">
    <location>
        <begin position="146"/>
        <end position="329"/>
    </location>
</feature>
<reference evidence="5" key="1">
    <citation type="submission" date="2020-10" db="EMBL/GenBank/DDBJ databases">
        <authorList>
            <person name="Gilroy R."/>
        </authorList>
    </citation>
    <scope>NUCLEOTIDE SEQUENCE</scope>
    <source>
        <strain evidence="5">CHK195-11698</strain>
    </source>
</reference>
<dbReference type="CDD" id="cd24146">
    <property type="entry name" value="nat-AmDH_N_like"/>
    <property type="match status" value="1"/>
</dbReference>
<dbReference type="GO" id="GO:0009089">
    <property type="term" value="P:lysine biosynthetic process via diaminopimelate"/>
    <property type="evidence" value="ECO:0007669"/>
    <property type="project" value="InterPro"/>
</dbReference>
<evidence type="ECO:0000259" key="3">
    <source>
        <dbReference type="Pfam" id="PF01113"/>
    </source>
</evidence>
<sequence>MEKEKIRVVQYGCGKMAKYTLRYLYEKGAEIVGAIDVNPEVVGMDVGDYAELGVKTGVIISSDADAVLDSCDADIAVVTLFSFVGDCYEMFEKCVTRGINVITTCEEAIYPWTTASKLTNQLDRLAKENGCTIVGSGMQDIFWINMVAGVAAGCHTIKKIEGAVSYNVEDYGLALAKAHGAGFTPEQFEAEVAHPTEVVPSYVWNSNEALANKLGLTIISNTQKCVPYFYDEDLYSATLGETIPKGNCIGMSAVVTTETYQGITLETQCIGKVYGPDDGDMCDWKIIGEPDVEFHVVKPATVEHTCATIVNRIPTVLSAPAGYITAEKLDELAYLTYPMHLYLD</sequence>
<dbReference type="InterPro" id="IPR036291">
    <property type="entry name" value="NAD(P)-bd_dom_sf"/>
</dbReference>
<dbReference type="InterPro" id="IPR000846">
    <property type="entry name" value="DapB_N"/>
</dbReference>
<dbReference type="Proteomes" id="UP000824175">
    <property type="component" value="Unassembled WGS sequence"/>
</dbReference>
<dbReference type="Pfam" id="PF01113">
    <property type="entry name" value="DapB_N"/>
    <property type="match status" value="1"/>
</dbReference>
<feature type="domain" description="Dihydrodipicolinate reductase N-terminal" evidence="3">
    <location>
        <begin position="6"/>
        <end position="103"/>
    </location>
</feature>
<evidence type="ECO:0000313" key="5">
    <source>
        <dbReference type="EMBL" id="HIU14762.1"/>
    </source>
</evidence>
<dbReference type="EMBL" id="DVMJ01000112">
    <property type="protein sequence ID" value="HIU14762.1"/>
    <property type="molecule type" value="Genomic_DNA"/>
</dbReference>
<evidence type="ECO:0000256" key="1">
    <source>
        <dbReference type="ARBA" id="ARBA00022857"/>
    </source>
</evidence>
<dbReference type="AlphaFoldDB" id="A0A9D1HQ43"/>